<dbReference type="SMART" id="SM00710">
    <property type="entry name" value="PbH1"/>
    <property type="match status" value="4"/>
</dbReference>
<proteinExistence type="predicted"/>
<organism evidence="1 2">
    <name type="scientific">Candidatus Accumulibacter phosphatis</name>
    <dbReference type="NCBI Taxonomy" id="327160"/>
    <lineage>
        <taxon>Bacteria</taxon>
        <taxon>Pseudomonadati</taxon>
        <taxon>Pseudomonadota</taxon>
        <taxon>Betaproteobacteria</taxon>
        <taxon>Candidatus Accumulibacter</taxon>
    </lineage>
</organism>
<protein>
    <submittedName>
        <fullName evidence="1">Uncharacterized protein</fullName>
    </submittedName>
</protein>
<dbReference type="InterPro" id="IPR006626">
    <property type="entry name" value="PbH1"/>
</dbReference>
<comment type="caution">
    <text evidence="1">The sequence shown here is derived from an EMBL/GenBank/DDBJ whole genome shotgun (WGS) entry which is preliminary data.</text>
</comment>
<name>A0A080MA89_9PROT</name>
<dbReference type="EMBL" id="JDVG02000116">
    <property type="protein sequence ID" value="KFB74039.1"/>
    <property type="molecule type" value="Genomic_DNA"/>
</dbReference>
<sequence>MKTEISRDSVQPDKNYTGVYQQQGRMLTDADWNELVDILKGRLADALKDVIGNSAGSIGGTPRHRALGIIDDGAIKVRPGHVYVDGAAAKFRGETPQPYATQPDFPSPPPTAGDYRLYADVWERSVTQLGDARLRDVGLHGADTCTRQQMLVQIKWCPAAVDPEQSPHNPRRGDAPLSLTLTQKTTEPDACDPCAAELDIDSRVGNYLFRVEVHHVKGPADNPSEITLKWSSENGAEQFVAEASAALMPAGFIGTEWVYEFYDETSERHLGAQLASGPWQPSRLALQVFDESSGGYAVRAIPNSNPTDNPVLVRRWDGYCRIDLAANALLDGRDRGVDLSEVNDVDALGHVEIGTTLDMILNSMDFSLALAGRSFIAGDYWLAEVREAIHGEGSTLLVDAPPRGILHHYLTLGSVVGGVLQPNPELDRKYAFPTLSEMTRLTMAGGDGQEIVPGHALPQPLRVGVANGEWPVAGATVRFVIETIAMDGGTLGGGTLSPVNGGISDALGIAACVWTPDAVIDVPCRVRATLVNPDDPANPGADFAPPVHFYANLVSADQVAYAPAPACQPASDTPLTVHHLLLGPDASRLGLDGYYSVKEVLDALLCELKAGHIPYDAAPNGNRWDDVNESPTRPLTVQQAIDDLLNNLDSDDIRYSLPNCAPDTNTVLQHLQGQLQHRAGDPAGSYRLRALWNALLCRFDAGMLPYDPTAQQACWKSIDDGNGANRPNTVQQAIDQLACSGNDTSCQRISIKPDDDVHARLAGVTAGQDVEIHFSAGDHHLKDRVVLQGLGHVAIIGCGPHSRVLAPQSESAIQVVACASLRVRDIAMLSSKAGTGDSLDNLNGTLDVVDVAEVDVDHASLSCAQSADKRSAACLRVLHSKVGGGLRSSTRIQRCRINPGRNQIGILLVNADRALVEDNEIQVRKKSKGWRLTTQLEQKKYRQALRRVLISNLSFEGEGLSGSQESAVSGIRRNGAIDFKDEGVRLYFSTDADLVESWVRYLVLNPPAKGVGAYGIFRHVRQLADQILLKQGEVDGFSEFRRWYDVVTSSLPAIARQGIVVAGRQAKEIRVFGNTITGVGQGIHIGLSDNDKENPAIYKGGRVQIRDNVIRNYLSAEYAGERHGILVGNCDSLDVESNRISITHFPTDKPRSADGIRVYGYQGRALLIRFNHMSDFRRGIRVRAILDDPNGDGSTRPPLWHVINNLLERCDTRVQVDPGSMFLVENNA</sequence>
<accession>A0A080MA89</accession>
<evidence type="ECO:0000313" key="2">
    <source>
        <dbReference type="Proteomes" id="UP000020077"/>
    </source>
</evidence>
<evidence type="ECO:0000313" key="1">
    <source>
        <dbReference type="EMBL" id="KFB74039.1"/>
    </source>
</evidence>
<reference evidence="1 2" key="1">
    <citation type="submission" date="2014-02" db="EMBL/GenBank/DDBJ databases">
        <title>Expanding our view of genomic diversity in Candidatus Accumulibacter clades.</title>
        <authorList>
            <person name="Skennerton C.T."/>
            <person name="Barr J.J."/>
            <person name="Slater F.R."/>
            <person name="Bond P.L."/>
            <person name="Tyson G.W."/>
        </authorList>
    </citation>
    <scope>NUCLEOTIDE SEQUENCE [LARGE SCALE GENOMIC DNA]</scope>
    <source>
        <strain evidence="2">BA-91</strain>
    </source>
</reference>
<gene>
    <name evidence="1" type="ORF">AW09_000670</name>
</gene>
<dbReference type="Pfam" id="PF20129">
    <property type="entry name" value="DUF6519"/>
    <property type="match status" value="1"/>
</dbReference>
<dbReference type="InterPro" id="IPR012334">
    <property type="entry name" value="Pectin_lyas_fold"/>
</dbReference>
<dbReference type="Gene3D" id="2.160.20.10">
    <property type="entry name" value="Single-stranded right-handed beta-helix, Pectin lyase-like"/>
    <property type="match status" value="1"/>
</dbReference>
<dbReference type="AlphaFoldDB" id="A0A080MA89"/>
<dbReference type="SUPFAM" id="SSF51126">
    <property type="entry name" value="Pectin lyase-like"/>
    <property type="match status" value="1"/>
</dbReference>
<dbReference type="InterPro" id="IPR011050">
    <property type="entry name" value="Pectin_lyase_fold/virulence"/>
</dbReference>
<dbReference type="InterPro" id="IPR045392">
    <property type="entry name" value="DUF6519"/>
</dbReference>
<dbReference type="Proteomes" id="UP000020077">
    <property type="component" value="Unassembled WGS sequence"/>
</dbReference>